<evidence type="ECO:0000256" key="4">
    <source>
        <dbReference type="ARBA" id="ARBA00023136"/>
    </source>
</evidence>
<comment type="subcellular location">
    <subcellularLocation>
        <location evidence="1">Membrane</location>
    </subcellularLocation>
</comment>
<evidence type="ECO:0000313" key="11">
    <source>
        <dbReference type="RefSeq" id="XP_014679174.1"/>
    </source>
</evidence>
<keyword evidence="3 7" id="KW-1133">Transmembrane helix</keyword>
<feature type="compositionally biased region" description="Polar residues" evidence="6">
    <location>
        <begin position="409"/>
        <end position="423"/>
    </location>
</feature>
<dbReference type="InterPro" id="IPR017452">
    <property type="entry name" value="GPCR_Rhodpsn_7TM"/>
</dbReference>
<evidence type="ECO:0000256" key="6">
    <source>
        <dbReference type="SAM" id="MobiDB-lite"/>
    </source>
</evidence>
<feature type="region of interest" description="Disordered" evidence="6">
    <location>
        <begin position="386"/>
        <end position="433"/>
    </location>
</feature>
<dbReference type="SUPFAM" id="SSF81321">
    <property type="entry name" value="Family A G protein-coupled receptor-like"/>
    <property type="match status" value="1"/>
</dbReference>
<evidence type="ECO:0000256" key="2">
    <source>
        <dbReference type="ARBA" id="ARBA00022692"/>
    </source>
</evidence>
<protein>
    <submittedName>
        <fullName evidence="10 11">Probable G-protein coupled receptor 139</fullName>
    </submittedName>
</protein>
<evidence type="ECO:0000256" key="7">
    <source>
        <dbReference type="SAM" id="Phobius"/>
    </source>
</evidence>
<comment type="similarity">
    <text evidence="5">Belongs to the G-protein coupled receptor 1 family.</text>
</comment>
<dbReference type="GeneID" id="106819029"/>
<gene>
    <name evidence="10 11" type="primary">LOC106819029</name>
</gene>
<evidence type="ECO:0000256" key="1">
    <source>
        <dbReference type="ARBA" id="ARBA00004370"/>
    </source>
</evidence>
<keyword evidence="4 7" id="KW-0472">Membrane</keyword>
<dbReference type="CDD" id="cd14978">
    <property type="entry name" value="7tmA_FMRFamide_R-like"/>
    <property type="match status" value="1"/>
</dbReference>
<feature type="domain" description="G-protein coupled receptors family 1 profile" evidence="8">
    <location>
        <begin position="81"/>
        <end position="353"/>
    </location>
</feature>
<keyword evidence="5 10" id="KW-0675">Receptor</keyword>
<evidence type="ECO:0000313" key="9">
    <source>
        <dbReference type="Proteomes" id="UP000695022"/>
    </source>
</evidence>
<dbReference type="InterPro" id="IPR052954">
    <property type="entry name" value="GPCR-Ligand_Int"/>
</dbReference>
<dbReference type="PROSITE" id="PS50262">
    <property type="entry name" value="G_PROTEIN_RECEP_F1_2"/>
    <property type="match status" value="1"/>
</dbReference>
<evidence type="ECO:0000313" key="10">
    <source>
        <dbReference type="RefSeq" id="XP_014679173.1"/>
    </source>
</evidence>
<keyword evidence="9" id="KW-1185">Reference proteome</keyword>
<organism evidence="9 10">
    <name type="scientific">Priapulus caudatus</name>
    <name type="common">Priapulid worm</name>
    <dbReference type="NCBI Taxonomy" id="37621"/>
    <lineage>
        <taxon>Eukaryota</taxon>
        <taxon>Metazoa</taxon>
        <taxon>Ecdysozoa</taxon>
        <taxon>Scalidophora</taxon>
        <taxon>Priapulida</taxon>
        <taxon>Priapulimorpha</taxon>
        <taxon>Priapulimorphida</taxon>
        <taxon>Priapulidae</taxon>
        <taxon>Priapulus</taxon>
    </lineage>
</organism>
<sequence>MNGIEYRNSTQLPSTDTELAECQVSHTIVDGLENAALTKDIQELWPCELLQFWLHFEPFVHFVQWLLHYGTALIIIVGLGCNILSLCVLSQKSMRNSSSNLYLRMLAFYDSLALVMNFMVGVLRGQYESINRTYQDSEHLCKAQAVFVEVFNLLSVWIIVAFTIERYLLIVYPLKSKLVTYARTRLTVIGVSVAVIAFSMHKIFISGFEGDSVFGYKACRTSRKTYRQAVYFYVAFNTWLPTIIIFALNMRILVQLQKNRSKRAAMTNNRNVKLKGDDRATRLLLTVSCVYLFLISPLGVTQTIELIYNSVAKVAPGHDGYTGFMIGKLRLKWTRAFFFFFYQINFAINFFLYVSTSSGERFRQGLRLLFRLKHVVMEETAIVSQFPSNQPPTSQQPGPSRDLKPVQSDLPSQETEDGGSSCNRVHPLQQPPR</sequence>
<feature type="transmembrane region" description="Helical" evidence="7">
    <location>
        <begin position="283"/>
        <end position="300"/>
    </location>
</feature>
<feature type="transmembrane region" description="Helical" evidence="7">
    <location>
        <begin position="66"/>
        <end position="89"/>
    </location>
</feature>
<dbReference type="PANTHER" id="PTHR46641:SF25">
    <property type="entry name" value="CNMAMIDE RECEPTOR-RELATED"/>
    <property type="match status" value="1"/>
</dbReference>
<dbReference type="Pfam" id="PF00001">
    <property type="entry name" value="7tm_1"/>
    <property type="match status" value="1"/>
</dbReference>
<dbReference type="RefSeq" id="XP_014679173.1">
    <property type="nucleotide sequence ID" value="XM_014823687.1"/>
</dbReference>
<dbReference type="PANTHER" id="PTHR46641">
    <property type="entry name" value="FMRFAMIDE RECEPTOR-RELATED"/>
    <property type="match status" value="1"/>
</dbReference>
<keyword evidence="5" id="KW-0807">Transducer</keyword>
<keyword evidence="5" id="KW-0297">G-protein coupled receptor</keyword>
<name>A0ABM1F402_PRICU</name>
<dbReference type="PRINTS" id="PR00237">
    <property type="entry name" value="GPCRRHODOPSN"/>
</dbReference>
<feature type="transmembrane region" description="Helical" evidence="7">
    <location>
        <begin position="230"/>
        <end position="254"/>
    </location>
</feature>
<evidence type="ECO:0000259" key="8">
    <source>
        <dbReference type="PROSITE" id="PS50262"/>
    </source>
</evidence>
<evidence type="ECO:0000256" key="3">
    <source>
        <dbReference type="ARBA" id="ARBA00022989"/>
    </source>
</evidence>
<evidence type="ECO:0000256" key="5">
    <source>
        <dbReference type="RuleBase" id="RU000688"/>
    </source>
</evidence>
<feature type="transmembrane region" description="Helical" evidence="7">
    <location>
        <begin position="185"/>
        <end position="205"/>
    </location>
</feature>
<dbReference type="PROSITE" id="PS00237">
    <property type="entry name" value="G_PROTEIN_RECEP_F1_1"/>
    <property type="match status" value="1"/>
</dbReference>
<reference evidence="10 11" key="1">
    <citation type="submission" date="2025-05" db="UniProtKB">
        <authorList>
            <consortium name="RefSeq"/>
        </authorList>
    </citation>
    <scope>IDENTIFICATION</scope>
</reference>
<dbReference type="RefSeq" id="XP_014679174.1">
    <property type="nucleotide sequence ID" value="XM_014823688.1"/>
</dbReference>
<dbReference type="Proteomes" id="UP000695022">
    <property type="component" value="Unplaced"/>
</dbReference>
<proteinExistence type="inferred from homology"/>
<feature type="transmembrane region" description="Helical" evidence="7">
    <location>
        <begin position="101"/>
        <end position="123"/>
    </location>
</feature>
<feature type="transmembrane region" description="Helical" evidence="7">
    <location>
        <begin position="336"/>
        <end position="354"/>
    </location>
</feature>
<keyword evidence="2 5" id="KW-0812">Transmembrane</keyword>
<dbReference type="Gene3D" id="1.20.1070.10">
    <property type="entry name" value="Rhodopsin 7-helix transmembrane proteins"/>
    <property type="match status" value="1"/>
</dbReference>
<dbReference type="InterPro" id="IPR000276">
    <property type="entry name" value="GPCR_Rhodpsn"/>
</dbReference>
<feature type="transmembrane region" description="Helical" evidence="7">
    <location>
        <begin position="143"/>
        <end position="164"/>
    </location>
</feature>
<accession>A0ABM1F402</accession>
<feature type="compositionally biased region" description="Polar residues" evidence="6">
    <location>
        <begin position="386"/>
        <end position="398"/>
    </location>
</feature>